<dbReference type="AlphaFoldDB" id="A0A1I7MTL9"/>
<evidence type="ECO:0000313" key="2">
    <source>
        <dbReference type="Proteomes" id="UP000199423"/>
    </source>
</evidence>
<dbReference type="RefSeq" id="WP_092862648.1">
    <property type="nucleotide sequence ID" value="NZ_FPCH01000001.1"/>
</dbReference>
<dbReference type="OrthoDB" id="9876124at2"/>
<keyword evidence="2" id="KW-1185">Reference proteome</keyword>
<organism evidence="1 2">
    <name type="scientific">Hyphomicrobium facile</name>
    <dbReference type="NCBI Taxonomy" id="51670"/>
    <lineage>
        <taxon>Bacteria</taxon>
        <taxon>Pseudomonadati</taxon>
        <taxon>Pseudomonadota</taxon>
        <taxon>Alphaproteobacteria</taxon>
        <taxon>Hyphomicrobiales</taxon>
        <taxon>Hyphomicrobiaceae</taxon>
        <taxon>Hyphomicrobium</taxon>
    </lineage>
</organism>
<dbReference type="STRING" id="51670.SAMN04488557_0084"/>
<dbReference type="Proteomes" id="UP000199423">
    <property type="component" value="Unassembled WGS sequence"/>
</dbReference>
<dbReference type="EMBL" id="FPCH01000001">
    <property type="protein sequence ID" value="SFV25745.1"/>
    <property type="molecule type" value="Genomic_DNA"/>
</dbReference>
<protein>
    <submittedName>
        <fullName evidence="1">Uncharacterized protein</fullName>
    </submittedName>
</protein>
<accession>A0A1I7MTL9</accession>
<reference evidence="2" key="1">
    <citation type="submission" date="2016-10" db="EMBL/GenBank/DDBJ databases">
        <authorList>
            <person name="Varghese N."/>
            <person name="Submissions S."/>
        </authorList>
    </citation>
    <scope>NUCLEOTIDE SEQUENCE [LARGE SCALE GENOMIC DNA]</scope>
    <source>
        <strain evidence="2">DSM 1565</strain>
    </source>
</reference>
<sequence>MERPYFIEHDQPDELVVNLCRIVDAIREAMDTSQRRQQSNVTAELAMRLRQFADLIDRLPPAD</sequence>
<evidence type="ECO:0000313" key="1">
    <source>
        <dbReference type="EMBL" id="SFV25745.1"/>
    </source>
</evidence>
<proteinExistence type="predicted"/>
<gene>
    <name evidence="1" type="ORF">SAMN04488557_0084</name>
</gene>
<name>A0A1I7MTL9_9HYPH</name>